<dbReference type="EnsemblMetazoa" id="ACUA018083-RA">
    <property type="protein sequence ID" value="ACUA018083-PA"/>
    <property type="gene ID" value="ACUA018083"/>
</dbReference>
<dbReference type="PIRSF" id="PIRSF036852">
    <property type="entry name" value="Ribonuclease_H1_euk"/>
    <property type="match status" value="1"/>
</dbReference>
<dbReference type="Pfam" id="PF01693">
    <property type="entry name" value="Cauli_VI"/>
    <property type="match status" value="1"/>
</dbReference>
<comment type="cofactor">
    <cofactor evidence="1 8">
        <name>Mg(2+)</name>
        <dbReference type="ChEBI" id="CHEBI:18420"/>
    </cofactor>
</comment>
<reference evidence="12" key="1">
    <citation type="submission" date="2013-09" db="EMBL/GenBank/DDBJ databases">
        <title>The Genome Sequence of Anopheles culicifacies species A.</title>
        <authorList>
            <consortium name="The Broad Institute Genomics Platform"/>
            <person name="Neafsey D.E."/>
            <person name="Besansky N."/>
            <person name="Howell P."/>
            <person name="Walton C."/>
            <person name="Young S.K."/>
            <person name="Zeng Q."/>
            <person name="Gargeya S."/>
            <person name="Fitzgerald M."/>
            <person name="Haas B."/>
            <person name="Abouelleil A."/>
            <person name="Allen A.W."/>
            <person name="Alvarado L."/>
            <person name="Arachchi H.M."/>
            <person name="Berlin A.M."/>
            <person name="Chapman S.B."/>
            <person name="Gainer-Dewar J."/>
            <person name="Goldberg J."/>
            <person name="Griggs A."/>
            <person name="Gujja S."/>
            <person name="Hansen M."/>
            <person name="Howarth C."/>
            <person name="Imamovic A."/>
            <person name="Ireland A."/>
            <person name="Larimer J."/>
            <person name="McCowan C."/>
            <person name="Murphy C."/>
            <person name="Pearson M."/>
            <person name="Poon T.W."/>
            <person name="Priest M."/>
            <person name="Roberts A."/>
            <person name="Saif S."/>
            <person name="Shea T."/>
            <person name="Sisk P."/>
            <person name="Sykes S."/>
            <person name="Wortman J."/>
            <person name="Nusbaum C."/>
            <person name="Birren B."/>
        </authorList>
    </citation>
    <scope>NUCLEOTIDE SEQUENCE [LARGE SCALE GENOMIC DNA]</scope>
    <source>
        <strain evidence="12">A-37</strain>
    </source>
</reference>
<comment type="similarity">
    <text evidence="2 8">Belongs to the RNase H family.</text>
</comment>
<keyword evidence="12" id="KW-1185">Reference proteome</keyword>
<dbReference type="InterPro" id="IPR009027">
    <property type="entry name" value="Ribosomal_bL9/RNase_H1_N"/>
</dbReference>
<evidence type="ECO:0000256" key="3">
    <source>
        <dbReference type="ARBA" id="ARBA00022722"/>
    </source>
</evidence>
<dbReference type="InterPro" id="IPR036397">
    <property type="entry name" value="RNaseH_sf"/>
</dbReference>
<dbReference type="PROSITE" id="PS50879">
    <property type="entry name" value="RNASE_H_1"/>
    <property type="match status" value="1"/>
</dbReference>
<dbReference type="Gene3D" id="3.40.970.10">
    <property type="entry name" value="Ribonuclease H1, N-terminal domain"/>
    <property type="match status" value="1"/>
</dbReference>
<evidence type="ECO:0000313" key="11">
    <source>
        <dbReference type="EnsemblMetazoa" id="ACUA018083-PA"/>
    </source>
</evidence>
<dbReference type="FunFam" id="3.30.420.10:FF:000097">
    <property type="entry name" value="Ribonuclease H1"/>
    <property type="match status" value="1"/>
</dbReference>
<dbReference type="SUPFAM" id="SSF53098">
    <property type="entry name" value="Ribonuclease H-like"/>
    <property type="match status" value="1"/>
</dbReference>
<name>A0A182MH08_9DIPT</name>
<keyword evidence="5 8" id="KW-0255">Endonuclease</keyword>
<dbReference type="InterPro" id="IPR017067">
    <property type="entry name" value="RNase_H1_euk"/>
</dbReference>
<dbReference type="STRING" id="139723.A0A182MH08"/>
<feature type="region of interest" description="Disordered" evidence="9">
    <location>
        <begin position="65"/>
        <end position="106"/>
    </location>
</feature>
<keyword evidence="4 8" id="KW-0479">Metal-binding</keyword>
<dbReference type="GO" id="GO:0000287">
    <property type="term" value="F:magnesium ion binding"/>
    <property type="evidence" value="ECO:0007669"/>
    <property type="project" value="UniProtKB-UniRule"/>
</dbReference>
<dbReference type="GO" id="GO:0004523">
    <property type="term" value="F:RNA-DNA hybrid ribonuclease activity"/>
    <property type="evidence" value="ECO:0007669"/>
    <property type="project" value="UniProtKB-UniRule"/>
</dbReference>
<dbReference type="EMBL" id="AXCM01002726">
    <property type="status" value="NOT_ANNOTATED_CDS"/>
    <property type="molecule type" value="Genomic_DNA"/>
</dbReference>
<keyword evidence="6 8" id="KW-0378">Hydrolase</keyword>
<dbReference type="PANTHER" id="PTHR10642:SF31">
    <property type="entry name" value="RIBONUCLEASE H1"/>
    <property type="match status" value="1"/>
</dbReference>
<comment type="catalytic activity">
    <reaction evidence="8">
        <text>Endonucleolytic cleavage to 5'-phosphomonoester.</text>
        <dbReference type="EC" id="3.1.26.4"/>
    </reaction>
</comment>
<dbReference type="FunFam" id="3.40.970.10:FF:000001">
    <property type="entry name" value="Ribonuclease H1"/>
    <property type="match status" value="1"/>
</dbReference>
<dbReference type="Gene3D" id="3.30.420.10">
    <property type="entry name" value="Ribonuclease H-like superfamily/Ribonuclease H"/>
    <property type="match status" value="1"/>
</dbReference>
<dbReference type="InterPro" id="IPR037056">
    <property type="entry name" value="RNase_H1_N_sf"/>
</dbReference>
<evidence type="ECO:0000256" key="9">
    <source>
        <dbReference type="SAM" id="MobiDB-lite"/>
    </source>
</evidence>
<evidence type="ECO:0000256" key="4">
    <source>
        <dbReference type="ARBA" id="ARBA00022723"/>
    </source>
</evidence>
<dbReference type="CDD" id="cd09280">
    <property type="entry name" value="RNase_HI_eukaryote_like"/>
    <property type="match status" value="1"/>
</dbReference>
<dbReference type="VEuPathDB" id="VectorBase:ACUA018083"/>
<dbReference type="GO" id="GO:0003676">
    <property type="term" value="F:nucleic acid binding"/>
    <property type="evidence" value="ECO:0007669"/>
    <property type="project" value="UniProtKB-UniRule"/>
</dbReference>
<evidence type="ECO:0000256" key="6">
    <source>
        <dbReference type="ARBA" id="ARBA00022801"/>
    </source>
</evidence>
<dbReference type="GO" id="GO:0043137">
    <property type="term" value="P:DNA replication, removal of RNA primer"/>
    <property type="evidence" value="ECO:0007669"/>
    <property type="project" value="TreeGrafter"/>
</dbReference>
<dbReference type="SUPFAM" id="SSF55658">
    <property type="entry name" value="L9 N-domain-like"/>
    <property type="match status" value="1"/>
</dbReference>
<reference evidence="11" key="2">
    <citation type="submission" date="2020-05" db="UniProtKB">
        <authorList>
            <consortium name="EnsemblMetazoa"/>
        </authorList>
    </citation>
    <scope>IDENTIFICATION</scope>
    <source>
        <strain evidence="11">A-37</strain>
    </source>
</reference>
<feature type="domain" description="RNase H type-1" evidence="10">
    <location>
        <begin position="140"/>
        <end position="288"/>
    </location>
</feature>
<protein>
    <recommendedName>
        <fullName evidence="8">Ribonuclease H1</fullName>
        <shortName evidence="8">RNase H1</shortName>
        <ecNumber evidence="8">3.1.26.4</ecNumber>
    </recommendedName>
</protein>
<dbReference type="AlphaFoldDB" id="A0A182MH08"/>
<dbReference type="InterPro" id="IPR012337">
    <property type="entry name" value="RNaseH-like_sf"/>
</dbReference>
<dbReference type="PANTHER" id="PTHR10642">
    <property type="entry name" value="RIBONUCLEASE H1"/>
    <property type="match status" value="1"/>
</dbReference>
<evidence type="ECO:0000256" key="2">
    <source>
        <dbReference type="ARBA" id="ARBA00005300"/>
    </source>
</evidence>
<proteinExistence type="inferred from homology"/>
<dbReference type="InterPro" id="IPR050092">
    <property type="entry name" value="RNase_H"/>
</dbReference>
<evidence type="ECO:0000256" key="8">
    <source>
        <dbReference type="PIRNR" id="PIRNR036852"/>
    </source>
</evidence>
<evidence type="ECO:0000259" key="10">
    <source>
        <dbReference type="PROSITE" id="PS50879"/>
    </source>
</evidence>
<dbReference type="InterPro" id="IPR011320">
    <property type="entry name" value="RNase_H1_N"/>
</dbReference>
<evidence type="ECO:0000256" key="7">
    <source>
        <dbReference type="ARBA" id="ARBA00022842"/>
    </source>
</evidence>
<evidence type="ECO:0000313" key="12">
    <source>
        <dbReference type="Proteomes" id="UP000075883"/>
    </source>
</evidence>
<evidence type="ECO:0000256" key="1">
    <source>
        <dbReference type="ARBA" id="ARBA00001946"/>
    </source>
</evidence>
<dbReference type="InterPro" id="IPR002156">
    <property type="entry name" value="RNaseH_domain"/>
</dbReference>
<accession>A0A182MH08</accession>
<organism evidence="11 12">
    <name type="scientific">Anopheles culicifacies</name>
    <dbReference type="NCBI Taxonomy" id="139723"/>
    <lineage>
        <taxon>Eukaryota</taxon>
        <taxon>Metazoa</taxon>
        <taxon>Ecdysozoa</taxon>
        <taxon>Arthropoda</taxon>
        <taxon>Hexapoda</taxon>
        <taxon>Insecta</taxon>
        <taxon>Pterygota</taxon>
        <taxon>Neoptera</taxon>
        <taxon>Endopterygota</taxon>
        <taxon>Diptera</taxon>
        <taxon>Nematocera</taxon>
        <taxon>Culicoidea</taxon>
        <taxon>Culicidae</taxon>
        <taxon>Anophelinae</taxon>
        <taxon>Anopheles</taxon>
        <taxon>culicifacies species complex</taxon>
    </lineage>
</organism>
<sequence length="295" mass="32392">MYLVQPVLRRLLQTIATMPFYAVAKGRKVGIFTTWPECQAQVLGFTGARFKKFPTQSEAQQFVTTHGGVSGGSGDTGSVLTANKQPATNWKGKRKASSSTTVADVGSGSKQAKKTILLQNLPAPVRKTVKYGEHNFLQDDDGFVQVYTDGSCEGNGTARAAAGVGVYFDEEHPLNTSKPVSGRATNNCGEIQAASLAIRLAREQGIRKLTINTDSKFLIDSITKWVPGWKKRGWTLASGGPVKNKTDFMELDHELSRDDMKIRWNHVDAHCGILGNERADQLARKGSEMYRNERR</sequence>
<keyword evidence="3 8" id="KW-0540">Nuclease</keyword>
<evidence type="ECO:0000256" key="5">
    <source>
        <dbReference type="ARBA" id="ARBA00022759"/>
    </source>
</evidence>
<dbReference type="EC" id="3.1.26.4" evidence="8"/>
<dbReference type="Pfam" id="PF00075">
    <property type="entry name" value="RNase_H"/>
    <property type="match status" value="1"/>
</dbReference>
<comment type="function">
    <text evidence="8">Endonuclease that specifically degrades the RNA of RNA-DNA hybrids.</text>
</comment>
<dbReference type="Proteomes" id="UP000075883">
    <property type="component" value="Unassembled WGS sequence"/>
</dbReference>
<keyword evidence="7 8" id="KW-0460">Magnesium</keyword>